<dbReference type="GO" id="GO:0005524">
    <property type="term" value="F:ATP binding"/>
    <property type="evidence" value="ECO:0007669"/>
    <property type="project" value="UniProtKB-KW"/>
</dbReference>
<dbReference type="FunFam" id="3.40.50.300:FF:000527">
    <property type="entry name" value="Tyrosine-protein kinase etk"/>
    <property type="match status" value="1"/>
</dbReference>
<sequence length="240" mass="26272">MEEIKLIVENDPKSPIAETYRAIRTNLQFAGAGQDLKYICFTSSVPGEGKSTTISNMALTLAQDGKKVLLVDCDLRKPVQHKIFGVINQGVTNCLAQGVPFAQVVHPNVFQNLDVLTSGPVPPNPSELIGSEKMEQLLDRAGNAYDYVLIDLPPVLAVTDAALLGNLADGVVLVVHSGMVAPEEVQEAKKRLQAGKANILGVVLNGVPQQHKGYGYGYYYYDYYDENHVKHHKKKGKREE</sequence>
<dbReference type="RefSeq" id="WP_074707696.1">
    <property type="nucleotide sequence ID" value="NZ_FNOP01000016.1"/>
</dbReference>
<dbReference type="InterPro" id="IPR005702">
    <property type="entry name" value="Wzc-like_C"/>
</dbReference>
<evidence type="ECO:0000313" key="10">
    <source>
        <dbReference type="EMBL" id="SDX20022.1"/>
    </source>
</evidence>
<feature type="domain" description="AAA" evidence="9">
    <location>
        <begin position="37"/>
        <end position="187"/>
    </location>
</feature>
<comment type="catalytic activity">
    <reaction evidence="8">
        <text>L-tyrosyl-[protein] + ATP = O-phospho-L-tyrosyl-[protein] + ADP + H(+)</text>
        <dbReference type="Rhea" id="RHEA:10596"/>
        <dbReference type="Rhea" id="RHEA-COMP:10136"/>
        <dbReference type="Rhea" id="RHEA-COMP:20101"/>
        <dbReference type="ChEBI" id="CHEBI:15378"/>
        <dbReference type="ChEBI" id="CHEBI:30616"/>
        <dbReference type="ChEBI" id="CHEBI:46858"/>
        <dbReference type="ChEBI" id="CHEBI:61978"/>
        <dbReference type="ChEBI" id="CHEBI:456216"/>
        <dbReference type="EC" id="2.7.10.2"/>
    </reaction>
</comment>
<evidence type="ECO:0000256" key="8">
    <source>
        <dbReference type="ARBA" id="ARBA00051245"/>
    </source>
</evidence>
<proteinExistence type="inferred from homology"/>
<evidence type="ECO:0000256" key="3">
    <source>
        <dbReference type="ARBA" id="ARBA00022679"/>
    </source>
</evidence>
<dbReference type="GO" id="GO:0004715">
    <property type="term" value="F:non-membrane spanning protein tyrosine kinase activity"/>
    <property type="evidence" value="ECO:0007669"/>
    <property type="project" value="UniProtKB-EC"/>
</dbReference>
<dbReference type="InterPro" id="IPR050445">
    <property type="entry name" value="Bact_polysacc_biosynth/exp"/>
</dbReference>
<evidence type="ECO:0000259" key="9">
    <source>
        <dbReference type="Pfam" id="PF13614"/>
    </source>
</evidence>
<dbReference type="InterPro" id="IPR027417">
    <property type="entry name" value="P-loop_NTPase"/>
</dbReference>
<evidence type="ECO:0000256" key="4">
    <source>
        <dbReference type="ARBA" id="ARBA00022741"/>
    </source>
</evidence>
<dbReference type="NCBIfam" id="TIGR01007">
    <property type="entry name" value="eps_fam"/>
    <property type="match status" value="1"/>
</dbReference>
<evidence type="ECO:0000256" key="1">
    <source>
        <dbReference type="ARBA" id="ARBA00007316"/>
    </source>
</evidence>
<dbReference type="GO" id="GO:0042802">
    <property type="term" value="F:identical protein binding"/>
    <property type="evidence" value="ECO:0007669"/>
    <property type="project" value="UniProtKB-ARBA"/>
</dbReference>
<dbReference type="CDD" id="cd05387">
    <property type="entry name" value="BY-kinase"/>
    <property type="match status" value="1"/>
</dbReference>
<evidence type="ECO:0000256" key="7">
    <source>
        <dbReference type="ARBA" id="ARBA00023137"/>
    </source>
</evidence>
<protein>
    <recommendedName>
        <fullName evidence="2">non-specific protein-tyrosine kinase</fullName>
        <ecNumber evidence="2">2.7.10.2</ecNumber>
    </recommendedName>
</protein>
<accession>A0A1H2ZR48</accession>
<organism evidence="10 11">
    <name type="scientific">Acidaminococcus fermentans</name>
    <dbReference type="NCBI Taxonomy" id="905"/>
    <lineage>
        <taxon>Bacteria</taxon>
        <taxon>Bacillati</taxon>
        <taxon>Bacillota</taxon>
        <taxon>Negativicutes</taxon>
        <taxon>Acidaminococcales</taxon>
        <taxon>Acidaminococcaceae</taxon>
        <taxon>Acidaminococcus</taxon>
    </lineage>
</organism>
<gene>
    <name evidence="10" type="ORF">SAMN05216495_11618</name>
</gene>
<evidence type="ECO:0000256" key="2">
    <source>
        <dbReference type="ARBA" id="ARBA00011903"/>
    </source>
</evidence>
<dbReference type="EMBL" id="FNOP01000016">
    <property type="protein sequence ID" value="SDX20022.1"/>
    <property type="molecule type" value="Genomic_DNA"/>
</dbReference>
<name>A0A1H2ZR48_ACIFE</name>
<comment type="caution">
    <text evidence="10">The sequence shown here is derived from an EMBL/GenBank/DDBJ whole genome shotgun (WGS) entry which is preliminary data.</text>
</comment>
<evidence type="ECO:0000256" key="5">
    <source>
        <dbReference type="ARBA" id="ARBA00022777"/>
    </source>
</evidence>
<dbReference type="PANTHER" id="PTHR32309">
    <property type="entry name" value="TYROSINE-PROTEIN KINASE"/>
    <property type="match status" value="1"/>
</dbReference>
<dbReference type="SUPFAM" id="SSF52540">
    <property type="entry name" value="P-loop containing nucleoside triphosphate hydrolases"/>
    <property type="match status" value="1"/>
</dbReference>
<dbReference type="GO" id="GO:0005886">
    <property type="term" value="C:plasma membrane"/>
    <property type="evidence" value="ECO:0007669"/>
    <property type="project" value="TreeGrafter"/>
</dbReference>
<keyword evidence="6" id="KW-0067">ATP-binding</keyword>
<dbReference type="Pfam" id="PF13614">
    <property type="entry name" value="AAA_31"/>
    <property type="match status" value="1"/>
</dbReference>
<keyword evidence="7" id="KW-0829">Tyrosine-protein kinase</keyword>
<evidence type="ECO:0000256" key="6">
    <source>
        <dbReference type="ARBA" id="ARBA00022840"/>
    </source>
</evidence>
<dbReference type="AlphaFoldDB" id="A0A1H2ZR48"/>
<keyword evidence="5" id="KW-0418">Kinase</keyword>
<dbReference type="Gene3D" id="3.40.50.300">
    <property type="entry name" value="P-loop containing nucleotide triphosphate hydrolases"/>
    <property type="match status" value="1"/>
</dbReference>
<comment type="similarity">
    <text evidence="1">Belongs to the CpsD/CapB family.</text>
</comment>
<keyword evidence="3" id="KW-0808">Transferase</keyword>
<dbReference type="EC" id="2.7.10.2" evidence="2"/>
<evidence type="ECO:0000313" key="11">
    <source>
        <dbReference type="Proteomes" id="UP000182379"/>
    </source>
</evidence>
<keyword evidence="4" id="KW-0547">Nucleotide-binding</keyword>
<reference evidence="10 11" key="1">
    <citation type="submission" date="2016-10" db="EMBL/GenBank/DDBJ databases">
        <authorList>
            <person name="Varghese N."/>
            <person name="Submissions S."/>
        </authorList>
    </citation>
    <scope>NUCLEOTIDE SEQUENCE [LARGE SCALE GENOMIC DNA]</scope>
    <source>
        <strain evidence="10 11">WCC6</strain>
    </source>
</reference>
<dbReference type="PANTHER" id="PTHR32309:SF13">
    <property type="entry name" value="FERRIC ENTEROBACTIN TRANSPORT PROTEIN FEPE"/>
    <property type="match status" value="1"/>
</dbReference>
<dbReference type="InterPro" id="IPR025669">
    <property type="entry name" value="AAA_dom"/>
</dbReference>
<dbReference type="Proteomes" id="UP000182379">
    <property type="component" value="Unassembled WGS sequence"/>
</dbReference>